<evidence type="ECO:0000313" key="2">
    <source>
        <dbReference type="Proteomes" id="UP000657918"/>
    </source>
</evidence>
<keyword evidence="2" id="KW-1185">Reference proteome</keyword>
<gene>
    <name evidence="1" type="ORF">SADUNF_Sadunf19G0115100</name>
</gene>
<organism evidence="1 2">
    <name type="scientific">Salix dunnii</name>
    <dbReference type="NCBI Taxonomy" id="1413687"/>
    <lineage>
        <taxon>Eukaryota</taxon>
        <taxon>Viridiplantae</taxon>
        <taxon>Streptophyta</taxon>
        <taxon>Embryophyta</taxon>
        <taxon>Tracheophyta</taxon>
        <taxon>Spermatophyta</taxon>
        <taxon>Magnoliopsida</taxon>
        <taxon>eudicotyledons</taxon>
        <taxon>Gunneridae</taxon>
        <taxon>Pentapetalae</taxon>
        <taxon>rosids</taxon>
        <taxon>fabids</taxon>
        <taxon>Malpighiales</taxon>
        <taxon>Salicaceae</taxon>
        <taxon>Saliceae</taxon>
        <taxon>Salix</taxon>
    </lineage>
</organism>
<name>A0A835MCZ5_9ROSI</name>
<dbReference type="AlphaFoldDB" id="A0A835MCZ5"/>
<protein>
    <submittedName>
        <fullName evidence="1">Uncharacterized protein</fullName>
    </submittedName>
</protein>
<accession>A0A835MCZ5</accession>
<dbReference type="Proteomes" id="UP000657918">
    <property type="component" value="Unassembled WGS sequence"/>
</dbReference>
<sequence length="179" mass="20231">MKPESLLPQRKSMDRLLKFPMEAGIKLKKGWDQRAGFEKGEAKISFSSFQLNSGFYRVPLKPKLSSVKLVTLSELSQVIPIQLMQGLMPTQEDKRDWLRMSILAFHLRRASASVVLPSATLYSAALAGVPNNEVVEEDMVDEDARLHEESKWTLKDSAMKFSPANSLLTIKLPNFPLKR</sequence>
<evidence type="ECO:0000313" key="1">
    <source>
        <dbReference type="EMBL" id="KAF9661882.1"/>
    </source>
</evidence>
<comment type="caution">
    <text evidence="1">The sequence shown here is derived from an EMBL/GenBank/DDBJ whole genome shotgun (WGS) entry which is preliminary data.</text>
</comment>
<proteinExistence type="predicted"/>
<dbReference type="EMBL" id="JADGMS010000019">
    <property type="protein sequence ID" value="KAF9661882.1"/>
    <property type="molecule type" value="Genomic_DNA"/>
</dbReference>
<reference evidence="1 2" key="1">
    <citation type="submission" date="2020-10" db="EMBL/GenBank/DDBJ databases">
        <title>Plant Genome Project.</title>
        <authorList>
            <person name="Zhang R.-G."/>
        </authorList>
    </citation>
    <scope>NUCLEOTIDE SEQUENCE [LARGE SCALE GENOMIC DNA]</scope>
    <source>
        <strain evidence="1">FAFU-HL-1</strain>
        <tissue evidence="1">Leaf</tissue>
    </source>
</reference>